<dbReference type="EMBL" id="BAAABW010000004">
    <property type="protein sequence ID" value="GAA0335895.1"/>
    <property type="molecule type" value="Genomic_DNA"/>
</dbReference>
<reference evidence="1 2" key="1">
    <citation type="journal article" date="2019" name="Int. J. Syst. Evol. Microbiol.">
        <title>The Global Catalogue of Microorganisms (GCM) 10K type strain sequencing project: providing services to taxonomists for standard genome sequencing and annotation.</title>
        <authorList>
            <consortium name="The Broad Institute Genomics Platform"/>
            <consortium name="The Broad Institute Genome Sequencing Center for Infectious Disease"/>
            <person name="Wu L."/>
            <person name="Ma J."/>
        </authorList>
    </citation>
    <scope>NUCLEOTIDE SEQUENCE [LARGE SCALE GENOMIC DNA]</scope>
    <source>
        <strain evidence="1 2">JCM 4565</strain>
    </source>
</reference>
<evidence type="ECO:0000313" key="2">
    <source>
        <dbReference type="Proteomes" id="UP001500063"/>
    </source>
</evidence>
<proteinExistence type="predicted"/>
<dbReference type="Proteomes" id="UP001500063">
    <property type="component" value="Unassembled WGS sequence"/>
</dbReference>
<name>A0ABN0WFM8_9ACTN</name>
<accession>A0ABN0WFM8</accession>
<sequence>MTVANSSGTLATNTGGIHMEYEFTFVVDGATVDDDTAVNRLADELDAMLARAGGQDLLSVSSYGDNAVEAALSVAHIARDLIPGLRLLRLDRDLVGVQEIAERTGRSRQNVHQWATGARLADKEPFPQPEGTVGRAHAWLWSEVNDWLHQHGLDDGALYPTRHEMTQIDYLLANGLSFSFRSTPAQGFDESRDEVVAALMEHQVGFSQFLSRLPLENAADQHILAVAGHDEPAHEVMRFIAEANRDVVLVSSRGGVITGVHFSVDTKGPQKVVQVRHDFTVWDWMDLVRDEPSATFVAESPAPLTAPHFHHRQTLSFNTAAA</sequence>
<keyword evidence="2" id="KW-1185">Reference proteome</keyword>
<protein>
    <submittedName>
        <fullName evidence="1">Uncharacterized protein</fullName>
    </submittedName>
</protein>
<comment type="caution">
    <text evidence="1">The sequence shown here is derived from an EMBL/GenBank/DDBJ whole genome shotgun (WGS) entry which is preliminary data.</text>
</comment>
<organism evidence="1 2">
    <name type="scientific">Streptomyces blastmyceticus</name>
    <dbReference type="NCBI Taxonomy" id="68180"/>
    <lineage>
        <taxon>Bacteria</taxon>
        <taxon>Bacillati</taxon>
        <taxon>Actinomycetota</taxon>
        <taxon>Actinomycetes</taxon>
        <taxon>Kitasatosporales</taxon>
        <taxon>Streptomycetaceae</taxon>
        <taxon>Streptomyces</taxon>
    </lineage>
</organism>
<evidence type="ECO:0000313" key="1">
    <source>
        <dbReference type="EMBL" id="GAA0335895.1"/>
    </source>
</evidence>
<gene>
    <name evidence="1" type="ORF">GCM10010319_09900</name>
</gene>